<reference evidence="2" key="1">
    <citation type="journal article" date="2023" name="G3 (Bethesda)">
        <title>Genome assembly and association tests identify interacting loci associated with vigor, precocity, and sex in interspecific pistachio rootstocks.</title>
        <authorList>
            <person name="Palmer W."/>
            <person name="Jacygrad E."/>
            <person name="Sagayaradj S."/>
            <person name="Cavanaugh K."/>
            <person name="Han R."/>
            <person name="Bertier L."/>
            <person name="Beede B."/>
            <person name="Kafkas S."/>
            <person name="Golino D."/>
            <person name="Preece J."/>
            <person name="Michelmore R."/>
        </authorList>
    </citation>
    <scope>NUCLEOTIDE SEQUENCE [LARGE SCALE GENOMIC DNA]</scope>
</reference>
<proteinExistence type="predicted"/>
<dbReference type="Proteomes" id="UP001163603">
    <property type="component" value="Chromosome 1"/>
</dbReference>
<name>A0ACC0ZJR4_9ROSI</name>
<sequence>MTRYMPPFQTIMSMDGSARSAPTQQPPQFMLSQPRPKRCATHHYIARNIYLNQQFAKMNHLWPAGASSTSLIGAKSNSLNVIPSTENLIHGNQLQGSFPVVNLNSVQDKGQGTTNFPGLTQKDKSSENASLMDPAQRKQLVLQQAPHPAPAGNFLHAPAFIFPVSQQQAAANQSGPSKSAALAKSASFSGNSTAAIPVSSTALPAVAAAVSYNYPNMAANGTPYLTIVQNEGFPFPVPTPIGTPPAVRGHAQPLPYFNGSFYSSQIFHPSQIQQQQQPPSQPLIQAAYQNTTTSSASSSSHKQTQSQQPRGGPVSGNLLSSTSMLPHQQQKQHVPPSNQNRKLEPEMSGENAPSLADSRASHNQTSVYGQNFTMPLQPLNFALMPSQIVGGAGPGNHGEKQQQSQQKSLKGGVELIPPQAFAMSFASFGGNNSASNLNFSSMGQNPAIFQSLPDMARQGYQVSPAAQAVQQKNHHISEVKSGGGSSNNDDGKKASFGKSPASNGQTLVFDQSPRTLNFVSSPVTGNWSSRPITATTITTNASVAANSQNFQQQQLLQLHKQQMLQHQQQSAAAARSKAPSTNLSSSSIGTKLSNSAPMFPQTVVQSNSSGQSPQWKNSTRTQTSQVPPTSLGSSNSPTLKNVSQQQQVRSPQGRTQISFERNSKSGLAPQGQQIPTNSQSPSPLVAGSSPSAGNLRTSSTSSKAGSSIPSLQPQQTENSSASSGQKNSPVCGRNVPSILSTCPSHISELKY</sequence>
<protein>
    <submittedName>
        <fullName evidence="1">Uncharacterized protein</fullName>
    </submittedName>
</protein>
<gene>
    <name evidence="1" type="ORF">Pint_03321</name>
</gene>
<organism evidence="1 2">
    <name type="scientific">Pistacia integerrima</name>
    <dbReference type="NCBI Taxonomy" id="434235"/>
    <lineage>
        <taxon>Eukaryota</taxon>
        <taxon>Viridiplantae</taxon>
        <taxon>Streptophyta</taxon>
        <taxon>Embryophyta</taxon>
        <taxon>Tracheophyta</taxon>
        <taxon>Spermatophyta</taxon>
        <taxon>Magnoliopsida</taxon>
        <taxon>eudicotyledons</taxon>
        <taxon>Gunneridae</taxon>
        <taxon>Pentapetalae</taxon>
        <taxon>rosids</taxon>
        <taxon>malvids</taxon>
        <taxon>Sapindales</taxon>
        <taxon>Anacardiaceae</taxon>
        <taxon>Pistacia</taxon>
    </lineage>
</organism>
<comment type="caution">
    <text evidence="1">The sequence shown here is derived from an EMBL/GenBank/DDBJ whole genome shotgun (WGS) entry which is preliminary data.</text>
</comment>
<evidence type="ECO:0000313" key="1">
    <source>
        <dbReference type="EMBL" id="KAJ0052265.1"/>
    </source>
</evidence>
<dbReference type="EMBL" id="CM047736">
    <property type="protein sequence ID" value="KAJ0052265.1"/>
    <property type="molecule type" value="Genomic_DNA"/>
</dbReference>
<keyword evidence="2" id="KW-1185">Reference proteome</keyword>
<accession>A0ACC0ZJR4</accession>
<evidence type="ECO:0000313" key="2">
    <source>
        <dbReference type="Proteomes" id="UP001163603"/>
    </source>
</evidence>